<dbReference type="GO" id="GO:0006808">
    <property type="term" value="P:regulation of nitrogen utilization"/>
    <property type="evidence" value="ECO:0007669"/>
    <property type="project" value="TreeGrafter"/>
</dbReference>
<dbReference type="HOGENOM" id="CLU_114371_0_0_1"/>
<name>A0A067SEW4_GALM3</name>
<keyword evidence="4" id="KW-1185">Reference proteome</keyword>
<evidence type="ECO:0000313" key="3">
    <source>
        <dbReference type="EMBL" id="KDR68537.1"/>
    </source>
</evidence>
<dbReference type="OrthoDB" id="515401at2759"/>
<dbReference type="GO" id="GO:0005737">
    <property type="term" value="C:cytoplasm"/>
    <property type="evidence" value="ECO:0007669"/>
    <property type="project" value="TreeGrafter"/>
</dbReference>
<feature type="compositionally biased region" description="Polar residues" evidence="1">
    <location>
        <begin position="166"/>
        <end position="176"/>
    </location>
</feature>
<organism evidence="3 4">
    <name type="scientific">Galerina marginata (strain CBS 339.88)</name>
    <dbReference type="NCBI Taxonomy" id="685588"/>
    <lineage>
        <taxon>Eukaryota</taxon>
        <taxon>Fungi</taxon>
        <taxon>Dikarya</taxon>
        <taxon>Basidiomycota</taxon>
        <taxon>Agaricomycotina</taxon>
        <taxon>Agaricomycetes</taxon>
        <taxon>Agaricomycetidae</taxon>
        <taxon>Agaricales</taxon>
        <taxon>Agaricineae</taxon>
        <taxon>Strophariaceae</taxon>
        <taxon>Galerina</taxon>
    </lineage>
</organism>
<feature type="region of interest" description="Disordered" evidence="1">
    <location>
        <begin position="125"/>
        <end position="176"/>
    </location>
</feature>
<protein>
    <recommendedName>
        <fullName evidence="2">DUF3295 domain-containing protein</fullName>
    </recommendedName>
</protein>
<dbReference type="GO" id="GO:0031930">
    <property type="term" value="P:mitochondria-nucleus signaling pathway"/>
    <property type="evidence" value="ECO:0007669"/>
    <property type="project" value="TreeGrafter"/>
</dbReference>
<feature type="region of interest" description="Disordered" evidence="1">
    <location>
        <begin position="1"/>
        <end position="68"/>
    </location>
</feature>
<dbReference type="EMBL" id="KL142407">
    <property type="protein sequence ID" value="KDR68537.1"/>
    <property type="molecule type" value="Genomic_DNA"/>
</dbReference>
<dbReference type="PANTHER" id="PTHR28014:SF1">
    <property type="entry name" value="NEGATIVE REGULATOR OF RAS-CAMP PATHWAY"/>
    <property type="match status" value="1"/>
</dbReference>
<feature type="non-terminal residue" evidence="3">
    <location>
        <position position="176"/>
    </location>
</feature>
<dbReference type="Proteomes" id="UP000027222">
    <property type="component" value="Unassembled WGS sequence"/>
</dbReference>
<gene>
    <name evidence="3" type="ORF">GALMADRAFT_41167</name>
</gene>
<evidence type="ECO:0000259" key="2">
    <source>
        <dbReference type="Pfam" id="PF11702"/>
    </source>
</evidence>
<reference evidence="4" key="1">
    <citation type="journal article" date="2014" name="Proc. Natl. Acad. Sci. U.S.A.">
        <title>Extensive sampling of basidiomycete genomes demonstrates inadequacy of the white-rot/brown-rot paradigm for wood decay fungi.</title>
        <authorList>
            <person name="Riley R."/>
            <person name="Salamov A.A."/>
            <person name="Brown D.W."/>
            <person name="Nagy L.G."/>
            <person name="Floudas D."/>
            <person name="Held B.W."/>
            <person name="Levasseur A."/>
            <person name="Lombard V."/>
            <person name="Morin E."/>
            <person name="Otillar R."/>
            <person name="Lindquist E.A."/>
            <person name="Sun H."/>
            <person name="LaButti K.M."/>
            <person name="Schmutz J."/>
            <person name="Jabbour D."/>
            <person name="Luo H."/>
            <person name="Baker S.E."/>
            <person name="Pisabarro A.G."/>
            <person name="Walton J.D."/>
            <person name="Blanchette R.A."/>
            <person name="Henrissat B."/>
            <person name="Martin F."/>
            <person name="Cullen D."/>
            <person name="Hibbett D.S."/>
            <person name="Grigoriev I.V."/>
        </authorList>
    </citation>
    <scope>NUCLEOTIDE SEQUENCE [LARGE SCALE GENOMIC DNA]</scope>
    <source>
        <strain evidence="4">CBS 339.88</strain>
    </source>
</reference>
<feature type="non-terminal residue" evidence="3">
    <location>
        <position position="1"/>
    </location>
</feature>
<dbReference type="Pfam" id="PF11702">
    <property type="entry name" value="DUF3295"/>
    <property type="match status" value="1"/>
</dbReference>
<evidence type="ECO:0000256" key="1">
    <source>
        <dbReference type="SAM" id="MobiDB-lite"/>
    </source>
</evidence>
<sequence>PQPQPQPQHTRSQSTGQPQNRRPPIGLQFTQVANNDPPTHQNPAPIPFGYPYNLPVAPPSSPRTTRRHMLSAELTESLRRNLLWERQITKVNLTGVKRSASGGGSRHSVLGGIQPLTAAPSMVQLHAKGTGPPDTSNDDQEFRQGRGGGHDPDDDKKRKAMARNKSWANNYHYSGW</sequence>
<dbReference type="AlphaFoldDB" id="A0A067SEW4"/>
<dbReference type="InterPro" id="IPR021711">
    <property type="entry name" value="DUF3295"/>
</dbReference>
<accession>A0A067SEW4</accession>
<evidence type="ECO:0000313" key="4">
    <source>
        <dbReference type="Proteomes" id="UP000027222"/>
    </source>
</evidence>
<dbReference type="STRING" id="685588.A0A067SEW4"/>
<feature type="compositionally biased region" description="Basic and acidic residues" evidence="1">
    <location>
        <begin position="140"/>
        <end position="157"/>
    </location>
</feature>
<dbReference type="PANTHER" id="PTHR28014">
    <property type="entry name" value="NEGATIVE REGULATOR OF RAS-CAMP PATHWAY"/>
    <property type="match status" value="1"/>
</dbReference>
<feature type="compositionally biased region" description="Polar residues" evidence="1">
    <location>
        <begin position="7"/>
        <end position="20"/>
    </location>
</feature>
<proteinExistence type="predicted"/>
<feature type="compositionally biased region" description="Polar residues" evidence="1">
    <location>
        <begin position="28"/>
        <end position="42"/>
    </location>
</feature>
<dbReference type="GO" id="GO:0000122">
    <property type="term" value="P:negative regulation of transcription by RNA polymerase II"/>
    <property type="evidence" value="ECO:0007669"/>
    <property type="project" value="TreeGrafter"/>
</dbReference>
<feature type="domain" description="DUF3295" evidence="2">
    <location>
        <begin position="57"/>
        <end position="99"/>
    </location>
</feature>
<dbReference type="InterPro" id="IPR053043">
    <property type="entry name" value="Ras-cAMP_regulatory"/>
</dbReference>